<evidence type="ECO:0000256" key="6">
    <source>
        <dbReference type="ARBA" id="ARBA00047199"/>
    </source>
</evidence>
<dbReference type="GO" id="GO:0071269">
    <property type="term" value="P:L-homocysteine biosynthetic process"/>
    <property type="evidence" value="ECO:0007669"/>
    <property type="project" value="TreeGrafter"/>
</dbReference>
<dbReference type="EMBL" id="CP017269">
    <property type="protein sequence ID" value="AOT69176.1"/>
    <property type="molecule type" value="Genomic_DNA"/>
</dbReference>
<evidence type="ECO:0000256" key="3">
    <source>
        <dbReference type="ARBA" id="ARBA00022679"/>
    </source>
</evidence>
<keyword evidence="4 9" id="KW-0663">Pyridoxal phosphate</keyword>
<dbReference type="GO" id="GO:0004124">
    <property type="term" value="F:cysteine synthase activity"/>
    <property type="evidence" value="ECO:0007669"/>
    <property type="project" value="TreeGrafter"/>
</dbReference>
<dbReference type="InterPro" id="IPR006235">
    <property type="entry name" value="OAc-hSer/O-AcSer_sulfhydrylase"/>
</dbReference>
<proteinExistence type="inferred from homology"/>
<gene>
    <name evidence="11" type="ORF">Gferi_06120</name>
</gene>
<dbReference type="GO" id="GO:0018826">
    <property type="term" value="F:methionine gamma-lyase activity"/>
    <property type="evidence" value="ECO:0007669"/>
    <property type="project" value="UniProtKB-EC"/>
</dbReference>
<dbReference type="PANTHER" id="PTHR43797">
    <property type="entry name" value="HOMOCYSTEINE/CYSTEINE SYNTHASE"/>
    <property type="match status" value="1"/>
</dbReference>
<feature type="modified residue" description="N6-(pyridoxal phosphate)lysine" evidence="9">
    <location>
        <position position="203"/>
    </location>
</feature>
<dbReference type="CDD" id="cd00614">
    <property type="entry name" value="CGS_like"/>
    <property type="match status" value="1"/>
</dbReference>
<protein>
    <recommendedName>
        <fullName evidence="5">homocysteine desulfhydrase</fullName>
        <ecNumber evidence="5">4.4.1.2</ecNumber>
    </recommendedName>
    <alternativeName>
        <fullName evidence="6">Homocysteine desulfhydrase</fullName>
    </alternativeName>
</protein>
<dbReference type="InterPro" id="IPR015421">
    <property type="entry name" value="PyrdxlP-dep_Trfase_major"/>
</dbReference>
<dbReference type="STRING" id="1424294.Gferi_06120"/>
<evidence type="ECO:0000256" key="9">
    <source>
        <dbReference type="PIRSR" id="PIRSR001434-2"/>
    </source>
</evidence>
<dbReference type="GO" id="GO:0019346">
    <property type="term" value="P:transsulfuration"/>
    <property type="evidence" value="ECO:0007669"/>
    <property type="project" value="InterPro"/>
</dbReference>
<dbReference type="GO" id="GO:0003961">
    <property type="term" value="F:O-acetylhomoserine aminocarboxypropyltransferase activity"/>
    <property type="evidence" value="ECO:0007669"/>
    <property type="project" value="TreeGrafter"/>
</dbReference>
<evidence type="ECO:0000256" key="5">
    <source>
        <dbReference type="ARBA" id="ARBA00047175"/>
    </source>
</evidence>
<evidence type="ECO:0000256" key="1">
    <source>
        <dbReference type="ARBA" id="ARBA00001933"/>
    </source>
</evidence>
<evidence type="ECO:0000313" key="11">
    <source>
        <dbReference type="EMBL" id="AOT69176.1"/>
    </source>
</evidence>
<dbReference type="InterPro" id="IPR015424">
    <property type="entry name" value="PyrdxlP-dep_Trfase"/>
</dbReference>
<dbReference type="GO" id="GO:0030170">
    <property type="term" value="F:pyridoxal phosphate binding"/>
    <property type="evidence" value="ECO:0007669"/>
    <property type="project" value="InterPro"/>
</dbReference>
<evidence type="ECO:0000256" key="7">
    <source>
        <dbReference type="ARBA" id="ARBA00048780"/>
    </source>
</evidence>
<dbReference type="PIRSF" id="PIRSF001434">
    <property type="entry name" value="CGS"/>
    <property type="match status" value="1"/>
</dbReference>
<evidence type="ECO:0000313" key="12">
    <source>
        <dbReference type="Proteomes" id="UP000095743"/>
    </source>
</evidence>
<dbReference type="GO" id="GO:0006535">
    <property type="term" value="P:cysteine biosynthetic process from serine"/>
    <property type="evidence" value="ECO:0007669"/>
    <property type="project" value="TreeGrafter"/>
</dbReference>
<dbReference type="RefSeq" id="WP_069974742.1">
    <property type="nucleotide sequence ID" value="NZ_CP017269.1"/>
</dbReference>
<dbReference type="EC" id="4.4.1.2" evidence="5"/>
<dbReference type="Gene3D" id="3.90.1150.10">
    <property type="entry name" value="Aspartate Aminotransferase, domain 1"/>
    <property type="match status" value="1"/>
</dbReference>
<evidence type="ECO:0000256" key="10">
    <source>
        <dbReference type="RuleBase" id="RU362118"/>
    </source>
</evidence>
<dbReference type="GO" id="GO:0005737">
    <property type="term" value="C:cytoplasm"/>
    <property type="evidence" value="ECO:0007669"/>
    <property type="project" value="TreeGrafter"/>
</dbReference>
<comment type="catalytic activity">
    <reaction evidence="8">
        <text>L-methionine + H2O = methanethiol + 2-oxobutanoate + NH4(+)</text>
        <dbReference type="Rhea" id="RHEA:23800"/>
        <dbReference type="ChEBI" id="CHEBI:15377"/>
        <dbReference type="ChEBI" id="CHEBI:16007"/>
        <dbReference type="ChEBI" id="CHEBI:16763"/>
        <dbReference type="ChEBI" id="CHEBI:28938"/>
        <dbReference type="ChEBI" id="CHEBI:57844"/>
        <dbReference type="EC" id="4.4.1.11"/>
    </reaction>
    <physiologicalReaction direction="left-to-right" evidence="8">
        <dbReference type="Rhea" id="RHEA:23801"/>
    </physiologicalReaction>
</comment>
<comment type="catalytic activity">
    <reaction evidence="7">
        <text>L-homocysteine + H2O = 2-oxobutanoate + hydrogen sulfide + NH4(+) + H(+)</text>
        <dbReference type="Rhea" id="RHEA:14501"/>
        <dbReference type="ChEBI" id="CHEBI:15377"/>
        <dbReference type="ChEBI" id="CHEBI:15378"/>
        <dbReference type="ChEBI" id="CHEBI:16763"/>
        <dbReference type="ChEBI" id="CHEBI:28938"/>
        <dbReference type="ChEBI" id="CHEBI:29919"/>
        <dbReference type="ChEBI" id="CHEBI:58199"/>
        <dbReference type="EC" id="4.4.1.2"/>
    </reaction>
    <physiologicalReaction direction="left-to-right" evidence="7">
        <dbReference type="Rhea" id="RHEA:14502"/>
    </physiologicalReaction>
</comment>
<dbReference type="Proteomes" id="UP000095743">
    <property type="component" value="Chromosome"/>
</dbReference>
<sequence length="410" mass="45402">MEFQTKLIHGNWSGDSKTGATNVPLYYSNAFIYKSAKELENIFAGRETGYVYSRIGNPTVEAFEKRIAAAEDGVAAVATSSGMSAIYLAMMNILKPGDEMIASSGIFGGTYNLFKHLEDYSIHVKFLGKLDEETLNSAITDRTKVVFAETIGNPKLDVLDIETVSMICQKKNVIFAVDSTITSPYLMRPIEYGADIVIHSTSKYINGNSSAIGGIVVDGGSKKYRDDKFTGFQQYVKRYGKFAYTAKLRNEIGKDIGAVMSPMNSFLNLVGIESLGLRMTAHCQNAIGLAEYLLTHDKILHVNYPLLEHSSYYDIAKKYYKKGASAILTCRLGSKENAFNFIDNLKLISNLVNIGDARTLIVHPASTICIHNTYEEKEQMGVYEDLVRISVGIEELTDILEDIDQALKKV</sequence>
<evidence type="ECO:0000256" key="8">
    <source>
        <dbReference type="ARBA" id="ARBA00052699"/>
    </source>
</evidence>
<comment type="similarity">
    <text evidence="2 10">Belongs to the trans-sulfuration enzymes family.</text>
</comment>
<dbReference type="GO" id="GO:0016787">
    <property type="term" value="F:hydrolase activity"/>
    <property type="evidence" value="ECO:0007669"/>
    <property type="project" value="UniProtKB-KW"/>
</dbReference>
<reference evidence="11 12" key="1">
    <citation type="submission" date="2016-09" db="EMBL/GenBank/DDBJ databases">
        <title>Genomic analysis reveals versatility of anaerobic energy metabolism of Geosporobacter ferrireducens IRF9 of phylum Firmicutes.</title>
        <authorList>
            <person name="Kim S.-J."/>
        </authorList>
    </citation>
    <scope>NUCLEOTIDE SEQUENCE [LARGE SCALE GENOMIC DNA]</scope>
    <source>
        <strain evidence="11 12">IRF9</strain>
    </source>
</reference>
<evidence type="ECO:0000256" key="2">
    <source>
        <dbReference type="ARBA" id="ARBA00009077"/>
    </source>
</evidence>
<accession>A0A1D8GE40</accession>
<dbReference type="Pfam" id="PF01053">
    <property type="entry name" value="Cys_Met_Meta_PP"/>
    <property type="match status" value="1"/>
</dbReference>
<dbReference type="GO" id="GO:0047982">
    <property type="term" value="F:homocysteine desulfhydrase activity"/>
    <property type="evidence" value="ECO:0007669"/>
    <property type="project" value="UniProtKB-EC"/>
</dbReference>
<evidence type="ECO:0000256" key="4">
    <source>
        <dbReference type="ARBA" id="ARBA00022898"/>
    </source>
</evidence>
<dbReference type="SUPFAM" id="SSF53383">
    <property type="entry name" value="PLP-dependent transferases"/>
    <property type="match status" value="1"/>
</dbReference>
<dbReference type="Gene3D" id="3.40.640.10">
    <property type="entry name" value="Type I PLP-dependent aspartate aminotransferase-like (Major domain)"/>
    <property type="match status" value="1"/>
</dbReference>
<name>A0A1D8GE40_9FIRM</name>
<dbReference type="InterPro" id="IPR000277">
    <property type="entry name" value="Cys/Met-Metab_PyrdxlP-dep_enz"/>
</dbReference>
<comment type="cofactor">
    <cofactor evidence="1 10">
        <name>pyridoxal 5'-phosphate</name>
        <dbReference type="ChEBI" id="CHEBI:597326"/>
    </cofactor>
</comment>
<organism evidence="11 12">
    <name type="scientific">Geosporobacter ferrireducens</name>
    <dbReference type="NCBI Taxonomy" id="1424294"/>
    <lineage>
        <taxon>Bacteria</taxon>
        <taxon>Bacillati</taxon>
        <taxon>Bacillota</taxon>
        <taxon>Clostridia</taxon>
        <taxon>Peptostreptococcales</taxon>
        <taxon>Thermotaleaceae</taxon>
        <taxon>Geosporobacter</taxon>
    </lineage>
</organism>
<dbReference type="OrthoDB" id="9780685at2"/>
<dbReference type="AlphaFoldDB" id="A0A1D8GE40"/>
<keyword evidence="3" id="KW-0808">Transferase</keyword>
<dbReference type="KEGG" id="gfe:Gferi_06120"/>
<keyword evidence="11" id="KW-0378">Hydrolase</keyword>
<dbReference type="InterPro" id="IPR015422">
    <property type="entry name" value="PyrdxlP-dep_Trfase_small"/>
</dbReference>
<keyword evidence="12" id="KW-1185">Reference proteome</keyword>
<dbReference type="PANTHER" id="PTHR43797:SF2">
    <property type="entry name" value="HOMOCYSTEINE_CYSTEINE SYNTHASE"/>
    <property type="match status" value="1"/>
</dbReference>
<dbReference type="FunFam" id="3.40.640.10:FF:000046">
    <property type="entry name" value="Cystathionine gamma-lyase"/>
    <property type="match status" value="1"/>
</dbReference>